<organism evidence="8 9">
    <name type="scientific">Plectus sambesii</name>
    <dbReference type="NCBI Taxonomy" id="2011161"/>
    <lineage>
        <taxon>Eukaryota</taxon>
        <taxon>Metazoa</taxon>
        <taxon>Ecdysozoa</taxon>
        <taxon>Nematoda</taxon>
        <taxon>Chromadorea</taxon>
        <taxon>Plectida</taxon>
        <taxon>Plectina</taxon>
        <taxon>Plectoidea</taxon>
        <taxon>Plectidae</taxon>
        <taxon>Plectus</taxon>
    </lineage>
</organism>
<feature type="transmembrane region" description="Helical" evidence="6">
    <location>
        <begin position="232"/>
        <end position="253"/>
    </location>
</feature>
<keyword evidence="2 6" id="KW-0812">Transmembrane</keyword>
<comment type="subcellular location">
    <subcellularLocation>
        <location evidence="1">Membrane</location>
    </subcellularLocation>
</comment>
<dbReference type="GO" id="GO:0016020">
    <property type="term" value="C:membrane"/>
    <property type="evidence" value="ECO:0007669"/>
    <property type="project" value="UniProtKB-SubCell"/>
</dbReference>
<dbReference type="Gene3D" id="1.20.1070.10">
    <property type="entry name" value="Rhodopsin 7-helix transmembrane proteins"/>
    <property type="match status" value="1"/>
</dbReference>
<protein>
    <submittedName>
        <fullName evidence="9">G-protein coupled receptors family 1 profile domain-containing protein</fullName>
    </submittedName>
</protein>
<feature type="transmembrane region" description="Helical" evidence="6">
    <location>
        <begin position="194"/>
        <end position="211"/>
    </location>
</feature>
<keyword evidence="8" id="KW-1185">Reference proteome</keyword>
<dbReference type="AlphaFoldDB" id="A0A914VMJ9"/>
<dbReference type="PRINTS" id="PR00237">
    <property type="entry name" value="GPCRRHODOPSN"/>
</dbReference>
<evidence type="ECO:0000256" key="4">
    <source>
        <dbReference type="ARBA" id="ARBA00023136"/>
    </source>
</evidence>
<feature type="transmembrane region" description="Helical" evidence="6">
    <location>
        <begin position="372"/>
        <end position="396"/>
    </location>
</feature>
<dbReference type="CDD" id="cd14978">
    <property type="entry name" value="7tmA_FMRFamide_R-like"/>
    <property type="match status" value="1"/>
</dbReference>
<keyword evidence="3 6" id="KW-1133">Transmembrane helix</keyword>
<evidence type="ECO:0000259" key="7">
    <source>
        <dbReference type="PROSITE" id="PS50262"/>
    </source>
</evidence>
<dbReference type="PROSITE" id="PS50262">
    <property type="entry name" value="G_PROTEIN_RECEP_F1_2"/>
    <property type="match status" value="1"/>
</dbReference>
<feature type="domain" description="G-protein coupled receptors family 1 profile" evidence="7">
    <location>
        <begin position="128"/>
        <end position="395"/>
    </location>
</feature>
<evidence type="ECO:0000256" key="1">
    <source>
        <dbReference type="ARBA" id="ARBA00004370"/>
    </source>
</evidence>
<sequence length="509" mass="57412">MSGRFGRRWRATERAGGGRDRRRGNTEQDFRLNDQRTDGIERFRSTDCARQFVVERAPAIRSRAVAVRLRRVVSVVVFGRFGNDRGKEICTMNNTNSSSFPSPSWQVTVMMYLNTKVFAVQFLLGFGGNCLNLMVLLNKKMRSRTNLLFAAMAFADLAFLVVFLPQYFFIAQILIRFPDLLITYYSVNNHLTALANWFSATSIWLIVAVTIERVTVVRSPFQASIRDLSWKFALTIVGIFAAAFAMTFFHHFSWRSVQDADGVWRQKAINEHIVEPIVILNAVAVFALPCVVLVVLNVLLIRALKQQTFPSDVKDGGTGDRMSQHSTSRSRNEKKVTYMVVVIVSSFIVCNAPSAIMFIMRLAYAEMKKSMTFALLNSITNTLVVTGKVLNFILFCTSSKHFRKLLIDRIKHCCPLLFRHRRRASSQSTRLTNGAGGGVITPGGMNLTPSVTTCRDRHRDSASSFLEERTPLCNRSELIFTSMGDVISVAFRKKLFSTTLLNGRRRGSS</sequence>
<dbReference type="GO" id="GO:0004930">
    <property type="term" value="F:G protein-coupled receptor activity"/>
    <property type="evidence" value="ECO:0007669"/>
    <property type="project" value="InterPro"/>
</dbReference>
<feature type="transmembrane region" description="Helical" evidence="6">
    <location>
        <begin position="149"/>
        <end position="174"/>
    </location>
</feature>
<evidence type="ECO:0000313" key="8">
    <source>
        <dbReference type="Proteomes" id="UP000887566"/>
    </source>
</evidence>
<reference evidence="9" key="1">
    <citation type="submission" date="2022-11" db="UniProtKB">
        <authorList>
            <consortium name="WormBaseParasite"/>
        </authorList>
    </citation>
    <scope>IDENTIFICATION</scope>
</reference>
<dbReference type="InterPro" id="IPR000276">
    <property type="entry name" value="GPCR_Rhodpsn"/>
</dbReference>
<dbReference type="PANTHER" id="PTHR46895">
    <property type="entry name" value="PROTEIN CBG20548-RELATED"/>
    <property type="match status" value="1"/>
</dbReference>
<evidence type="ECO:0000256" key="6">
    <source>
        <dbReference type="SAM" id="Phobius"/>
    </source>
</evidence>
<name>A0A914VMJ9_9BILA</name>
<feature type="transmembrane region" description="Helical" evidence="6">
    <location>
        <begin position="273"/>
        <end position="300"/>
    </location>
</feature>
<accession>A0A914VMJ9</accession>
<keyword evidence="4 6" id="KW-0472">Membrane</keyword>
<dbReference type="Pfam" id="PF00001">
    <property type="entry name" value="7tm_1"/>
    <property type="match status" value="1"/>
</dbReference>
<dbReference type="PANTHER" id="PTHR46895:SF8">
    <property type="entry name" value="G-PROTEIN COUPLED RECEPTORS FAMILY 1 PROFILE DOMAIN-CONTAINING PROTEIN"/>
    <property type="match status" value="1"/>
</dbReference>
<feature type="transmembrane region" description="Helical" evidence="6">
    <location>
        <begin position="118"/>
        <end position="137"/>
    </location>
</feature>
<dbReference type="InterPro" id="IPR017452">
    <property type="entry name" value="GPCR_Rhodpsn_7TM"/>
</dbReference>
<evidence type="ECO:0000256" key="5">
    <source>
        <dbReference type="SAM" id="MobiDB-lite"/>
    </source>
</evidence>
<evidence type="ECO:0000256" key="3">
    <source>
        <dbReference type="ARBA" id="ARBA00022989"/>
    </source>
</evidence>
<feature type="transmembrane region" description="Helical" evidence="6">
    <location>
        <begin position="336"/>
        <end position="360"/>
    </location>
</feature>
<proteinExistence type="predicted"/>
<feature type="compositionally biased region" description="Basic and acidic residues" evidence="5">
    <location>
        <begin position="10"/>
        <end position="31"/>
    </location>
</feature>
<dbReference type="Proteomes" id="UP000887566">
    <property type="component" value="Unplaced"/>
</dbReference>
<dbReference type="SUPFAM" id="SSF81321">
    <property type="entry name" value="Family A G protein-coupled receptor-like"/>
    <property type="match status" value="1"/>
</dbReference>
<dbReference type="WBParaSite" id="PSAMB.scaffold2163size24935.g16687.t1">
    <property type="protein sequence ID" value="PSAMB.scaffold2163size24935.g16687.t1"/>
    <property type="gene ID" value="PSAMB.scaffold2163size24935.g16687"/>
</dbReference>
<evidence type="ECO:0000256" key="2">
    <source>
        <dbReference type="ARBA" id="ARBA00022692"/>
    </source>
</evidence>
<feature type="region of interest" description="Disordered" evidence="5">
    <location>
        <begin position="1"/>
        <end position="31"/>
    </location>
</feature>
<evidence type="ECO:0000313" key="9">
    <source>
        <dbReference type="WBParaSite" id="PSAMB.scaffold2163size24935.g16687.t1"/>
    </source>
</evidence>